<dbReference type="InterPro" id="IPR001680">
    <property type="entry name" value="WD40_rpt"/>
</dbReference>
<dbReference type="OrthoDB" id="6363363at2759"/>
<dbReference type="PANTHER" id="PTHR22874:SF1">
    <property type="entry name" value="ACTIVATING MOLECULE IN BECN1-REGULATED AUTOPHAGY PROTEIN 1"/>
    <property type="match status" value="1"/>
</dbReference>
<dbReference type="GO" id="GO:0000423">
    <property type="term" value="P:mitophagy"/>
    <property type="evidence" value="ECO:0007669"/>
    <property type="project" value="TreeGrafter"/>
</dbReference>
<dbReference type="GO" id="GO:0000045">
    <property type="term" value="P:autophagosome assembly"/>
    <property type="evidence" value="ECO:0007669"/>
    <property type="project" value="TreeGrafter"/>
</dbReference>
<organism evidence="1">
    <name type="scientific">Blastocystis hominis</name>
    <dbReference type="NCBI Taxonomy" id="12968"/>
    <lineage>
        <taxon>Eukaryota</taxon>
        <taxon>Sar</taxon>
        <taxon>Stramenopiles</taxon>
        <taxon>Bigyra</taxon>
        <taxon>Opalozoa</taxon>
        <taxon>Opalinata</taxon>
        <taxon>Blastocystidae</taxon>
        <taxon>Blastocystis</taxon>
    </lineage>
</organism>
<keyword evidence="2" id="KW-1185">Reference proteome</keyword>
<dbReference type="GeneID" id="24918262"/>
<sequence>MYPETVKSTITIEFQKEGHIFASTHGDHTIKIVDFSTGHIIRTLVGHPRTPWAVKFHPRNPDILVSGCIGSFVIVWDWRNNEILAQTIIMQNVIISSLDWHPSKELILITCGTTVYIWNYSVVAIPRSHA</sequence>
<evidence type="ECO:0000313" key="2">
    <source>
        <dbReference type="Proteomes" id="UP000008312"/>
    </source>
</evidence>
<gene>
    <name evidence="1" type="ORF">GSBLH_T00000977001</name>
</gene>
<dbReference type="OMA" id="WHPSKEL"/>
<protein>
    <submittedName>
        <fullName evidence="1">Uncharacterized protein</fullName>
    </submittedName>
</protein>
<dbReference type="Proteomes" id="UP000008312">
    <property type="component" value="Unassembled WGS sequence"/>
</dbReference>
<evidence type="ECO:0000313" key="1">
    <source>
        <dbReference type="EMBL" id="CBK20692.2"/>
    </source>
</evidence>
<dbReference type="Pfam" id="PF00400">
    <property type="entry name" value="WD40"/>
    <property type="match status" value="2"/>
</dbReference>
<dbReference type="GO" id="GO:0080008">
    <property type="term" value="C:Cul4-RING E3 ubiquitin ligase complex"/>
    <property type="evidence" value="ECO:0007669"/>
    <property type="project" value="TreeGrafter"/>
</dbReference>
<dbReference type="InterPro" id="IPR052596">
    <property type="entry name" value="AMBRA1_autophagy"/>
</dbReference>
<dbReference type="PANTHER" id="PTHR22874">
    <property type="entry name" value="ACTIVATING MOLECULE IN BECN1-REGULATED AUTOPHAGY PROTEIN 1"/>
    <property type="match status" value="1"/>
</dbReference>
<reference evidence="1" key="1">
    <citation type="submission" date="2010-02" db="EMBL/GenBank/DDBJ databases">
        <title>Sequencing and annotation of the Blastocystis hominis genome.</title>
        <authorList>
            <person name="Wincker P."/>
        </authorList>
    </citation>
    <scope>NUCLEOTIDE SEQUENCE</scope>
    <source>
        <strain evidence="1">Singapore isolate B</strain>
    </source>
</reference>
<dbReference type="InterPro" id="IPR036322">
    <property type="entry name" value="WD40_repeat_dom_sf"/>
</dbReference>
<dbReference type="AlphaFoldDB" id="D8LYN7"/>
<dbReference type="InParanoid" id="D8LYN7"/>
<dbReference type="SMART" id="SM00320">
    <property type="entry name" value="WD40"/>
    <property type="match status" value="3"/>
</dbReference>
<dbReference type="EMBL" id="FN668639">
    <property type="protein sequence ID" value="CBK20692.2"/>
    <property type="molecule type" value="Genomic_DNA"/>
</dbReference>
<dbReference type="GO" id="GO:1990756">
    <property type="term" value="F:ubiquitin-like ligase-substrate adaptor activity"/>
    <property type="evidence" value="ECO:0007669"/>
    <property type="project" value="TreeGrafter"/>
</dbReference>
<proteinExistence type="predicted"/>
<name>D8LYN7_BLAHO</name>
<dbReference type="RefSeq" id="XP_012894740.1">
    <property type="nucleotide sequence ID" value="XM_013039286.1"/>
</dbReference>
<dbReference type="SUPFAM" id="SSF50978">
    <property type="entry name" value="WD40 repeat-like"/>
    <property type="match status" value="1"/>
</dbReference>
<dbReference type="InterPro" id="IPR015943">
    <property type="entry name" value="WD40/YVTN_repeat-like_dom_sf"/>
</dbReference>
<dbReference type="Gene3D" id="2.130.10.10">
    <property type="entry name" value="YVTN repeat-like/Quinoprotein amine dehydrogenase"/>
    <property type="match status" value="1"/>
</dbReference>
<accession>D8LYN7</accession>